<protein>
    <submittedName>
        <fullName evidence="2">Uncharacterized protein</fullName>
    </submittedName>
</protein>
<gene>
    <name evidence="2" type="ORF">BECKSD772D_GA0070982_11432</name>
</gene>
<evidence type="ECO:0000313" key="2">
    <source>
        <dbReference type="EMBL" id="VFK80694.1"/>
    </source>
</evidence>
<reference evidence="2" key="1">
    <citation type="submission" date="2019-02" db="EMBL/GenBank/DDBJ databases">
        <authorList>
            <person name="Gruber-Vodicka R. H."/>
            <person name="Seah K. B. B."/>
        </authorList>
    </citation>
    <scope>NUCLEOTIDE SEQUENCE</scope>
    <source>
        <strain evidence="2">BECK_S127</strain>
    </source>
</reference>
<proteinExistence type="predicted"/>
<organism evidence="2">
    <name type="scientific">Candidatus Kentrum sp. SD</name>
    <dbReference type="NCBI Taxonomy" id="2126332"/>
    <lineage>
        <taxon>Bacteria</taxon>
        <taxon>Pseudomonadati</taxon>
        <taxon>Pseudomonadota</taxon>
        <taxon>Gammaproteobacteria</taxon>
        <taxon>Candidatus Kentrum</taxon>
    </lineage>
</organism>
<name>A0A451BQY4_9GAMM</name>
<accession>A0A451BQY4</accession>
<dbReference type="EMBL" id="CAADHB010000143">
    <property type="protein sequence ID" value="VFK80694.1"/>
    <property type="molecule type" value="Genomic_DNA"/>
</dbReference>
<dbReference type="AlphaFoldDB" id="A0A451BQY4"/>
<evidence type="ECO:0000256" key="1">
    <source>
        <dbReference type="SAM" id="MobiDB-lite"/>
    </source>
</evidence>
<feature type="region of interest" description="Disordered" evidence="1">
    <location>
        <begin position="109"/>
        <end position="144"/>
    </location>
</feature>
<sequence length="144" mass="16197">MWLHVEENEIHHASHLIPTLDWPGESSDGSLGVRLVLEPSRISDAKTEELYKAYREAYESKDALERGRREGSEGNGTGLSLWPESMRDFLAKDKDKELRGHFTIRAYVLDPSKRDDETAQSLPPESEPLEGGVSRGLFAPSHKP</sequence>